<name>A0ABS4NQU6_9BACL</name>
<comment type="caution">
    <text evidence="13">The sequence shown here is derived from an EMBL/GenBank/DDBJ whole genome shotgun (WGS) entry which is preliminary data.</text>
</comment>
<keyword evidence="6 9" id="KW-0443">Lipid metabolism</keyword>
<sequence length="397" mass="43218">MIIKPRTRGFICTTAHPAGCAQQVQEQVTYVLNQKRFTGPRNVLVIGASTGYGLGARIAAAFGAGAATVGVYRPSTASETRTASAGWYNSAAFEEMAHTAGLRSYSVCGDAFTAETKERTIKLIRSELGQVDLVIYSVASARRTDPQTGEVYQSVLKPIGSPYTNTTVNFHTGELSTVQIEPATEAEIDATVHVMGGEDWQLWIEALRDSGVLAADAVTLAFSYVGPELTQAVYRDGTIGRAKDHLEATALQLNAELSRTGGRAYVAVSKGLVTQSSSALPVVPLYISVLYKVMKEQGVHEGCIEQAYRLYTGFLYNPEGTPVDAQGRIRIDDHEMSHAVQTEVDRIWPMLSTENVYEYSDLAGYRREFFQLFGFESGGVDYEADISPVVAIWNSSY</sequence>
<dbReference type="InterPro" id="IPR024910">
    <property type="entry name" value="Enoyl-CoA_Rdtase_cat_dom"/>
</dbReference>
<evidence type="ECO:0000259" key="11">
    <source>
        <dbReference type="Pfam" id="PF12241"/>
    </source>
</evidence>
<dbReference type="HAMAP" id="MF_01838">
    <property type="entry name" value="FabV_reductase"/>
    <property type="match status" value="1"/>
</dbReference>
<dbReference type="PANTHER" id="PTHR37480">
    <property type="entry name" value="ENOYL-[ACYL-CARRIER-PROTEIN] REDUCTASE [NADH]"/>
    <property type="match status" value="1"/>
</dbReference>
<keyword evidence="3 9" id="KW-0276">Fatty acid metabolism</keyword>
<evidence type="ECO:0000256" key="8">
    <source>
        <dbReference type="ARBA" id="ARBA00048302"/>
    </source>
</evidence>
<dbReference type="GO" id="GO:0050343">
    <property type="term" value="F:trans-2-enoyl-CoA reductase (NADH) activity"/>
    <property type="evidence" value="ECO:0007669"/>
    <property type="project" value="UniProtKB-EC"/>
</dbReference>
<dbReference type="EMBL" id="JAGGLV010000007">
    <property type="protein sequence ID" value="MBP2112430.1"/>
    <property type="molecule type" value="Genomic_DNA"/>
</dbReference>
<dbReference type="Pfam" id="PF07055">
    <property type="entry name" value="Eno-Rase_FAD_bd"/>
    <property type="match status" value="1"/>
</dbReference>
<gene>
    <name evidence="9" type="primary">fabV</name>
    <name evidence="13" type="ORF">J2Z70_002584</name>
</gene>
<comment type="similarity">
    <text evidence="9">Belongs to the TER reductase family.</text>
</comment>
<protein>
    <recommendedName>
        <fullName evidence="9">Trans-2-enoyl-CoA reductase [NADH]</fullName>
        <shortName evidence="9">TER</shortName>
        <ecNumber evidence="9">1.3.1.44</ecNumber>
    </recommendedName>
</protein>
<feature type="binding site" evidence="9">
    <location>
        <position position="243"/>
    </location>
    <ligand>
        <name>NAD(+)</name>
        <dbReference type="ChEBI" id="CHEBI:57540"/>
    </ligand>
</feature>
<reference evidence="13 14" key="1">
    <citation type="submission" date="2021-03" db="EMBL/GenBank/DDBJ databases">
        <title>Genomic Encyclopedia of Type Strains, Phase IV (KMG-IV): sequencing the most valuable type-strain genomes for metagenomic binning, comparative biology and taxonomic classification.</title>
        <authorList>
            <person name="Goeker M."/>
        </authorList>
    </citation>
    <scope>NUCLEOTIDE SEQUENCE [LARGE SCALE GENOMIC DNA]</scope>
    <source>
        <strain evidence="13 14">DSM 101953</strain>
    </source>
</reference>
<dbReference type="NCBIfam" id="NF010177">
    <property type="entry name" value="PRK13656.1"/>
    <property type="match status" value="1"/>
</dbReference>
<dbReference type="PANTHER" id="PTHR37480:SF1">
    <property type="entry name" value="ENOYL-[ACYL-CARRIER-PROTEIN] REDUCTASE [NADH]"/>
    <property type="match status" value="1"/>
</dbReference>
<evidence type="ECO:0000256" key="4">
    <source>
        <dbReference type="ARBA" id="ARBA00023002"/>
    </source>
</evidence>
<feature type="active site" description="Proton donor" evidence="9">
    <location>
        <position position="234"/>
    </location>
</feature>
<organism evidence="13 14">
    <name type="scientific">Paenibacillus silagei</name>
    <dbReference type="NCBI Taxonomy" id="1670801"/>
    <lineage>
        <taxon>Bacteria</taxon>
        <taxon>Bacillati</taxon>
        <taxon>Bacillota</taxon>
        <taxon>Bacilli</taxon>
        <taxon>Bacillales</taxon>
        <taxon>Paenibacillaceae</taxon>
        <taxon>Paenibacillus</taxon>
    </lineage>
</organism>
<evidence type="ECO:0000256" key="5">
    <source>
        <dbReference type="ARBA" id="ARBA00023027"/>
    </source>
</evidence>
<dbReference type="RefSeq" id="WP_209873299.1">
    <property type="nucleotide sequence ID" value="NZ_JAGGLV010000007.1"/>
</dbReference>
<evidence type="ECO:0000256" key="6">
    <source>
        <dbReference type="ARBA" id="ARBA00023098"/>
    </source>
</evidence>
<keyword evidence="2 9" id="KW-0444">Lipid biosynthesis</keyword>
<dbReference type="Gene3D" id="3.40.50.720">
    <property type="entry name" value="NAD(P)-binding Rossmann-like Domain"/>
    <property type="match status" value="1"/>
</dbReference>
<proteinExistence type="inferred from homology"/>
<dbReference type="GO" id="GO:0004318">
    <property type="term" value="F:enoyl-[acyl-carrier-protein] reductase (NADH) activity"/>
    <property type="evidence" value="ECO:0007669"/>
    <property type="project" value="UniProtKB-EC"/>
</dbReference>
<feature type="domain" description="Enoyl reductase FAD binding" evidence="10">
    <location>
        <begin position="323"/>
        <end position="386"/>
    </location>
</feature>
<feature type="binding site" evidence="9">
    <location>
        <position position="224"/>
    </location>
    <ligand>
        <name>substrate</name>
    </ligand>
</feature>
<comment type="function">
    <text evidence="9">Involved in the fatty acid synthesis (FAS II). Catalyzes the reduction of a carbon-carbon double bond in an enoyl moiety that is covalently linked to a coenzyme A (CoA).</text>
</comment>
<evidence type="ECO:0000256" key="2">
    <source>
        <dbReference type="ARBA" id="ARBA00022516"/>
    </source>
</evidence>
<comment type="subunit">
    <text evidence="1 9">Monomer.</text>
</comment>
<comment type="catalytic activity">
    <reaction evidence="8 9">
        <text>a 2,3-saturated acyl-CoA + NAD(+) = a (2E)-enoyl-CoA + NADH + H(+)</text>
        <dbReference type="Rhea" id="RHEA:18177"/>
        <dbReference type="ChEBI" id="CHEBI:15378"/>
        <dbReference type="ChEBI" id="CHEBI:57540"/>
        <dbReference type="ChEBI" id="CHEBI:57945"/>
        <dbReference type="ChEBI" id="CHEBI:58856"/>
        <dbReference type="ChEBI" id="CHEBI:65111"/>
        <dbReference type="EC" id="1.3.1.44"/>
    </reaction>
</comment>
<evidence type="ECO:0000256" key="3">
    <source>
        <dbReference type="ARBA" id="ARBA00022832"/>
    </source>
</evidence>
<evidence type="ECO:0000256" key="1">
    <source>
        <dbReference type="ARBA" id="ARBA00011245"/>
    </source>
</evidence>
<comment type="pathway">
    <text evidence="9">Lipid metabolism; fatty acid biosynthesis.</text>
</comment>
<evidence type="ECO:0000256" key="9">
    <source>
        <dbReference type="HAMAP-Rule" id="MF_01838"/>
    </source>
</evidence>
<dbReference type="InterPro" id="IPR036291">
    <property type="entry name" value="NAD(P)-bd_dom_sf"/>
</dbReference>
<feature type="binding site" evidence="9">
    <location>
        <begin position="110"/>
        <end position="111"/>
    </location>
    <ligand>
        <name>NAD(+)</name>
        <dbReference type="ChEBI" id="CHEBI:57540"/>
    </ligand>
</feature>
<dbReference type="Pfam" id="PF12241">
    <property type="entry name" value="Enoyl_reductase"/>
    <property type="match status" value="1"/>
</dbReference>
<feature type="binding site" evidence="9">
    <location>
        <begin position="47"/>
        <end position="52"/>
    </location>
    <ligand>
        <name>NAD(+)</name>
        <dbReference type="ChEBI" id="CHEBI:57540"/>
    </ligand>
</feature>
<feature type="binding site" evidence="9">
    <location>
        <begin position="138"/>
        <end position="139"/>
    </location>
    <ligand>
        <name>NAD(+)</name>
        <dbReference type="ChEBI" id="CHEBI:57540"/>
    </ligand>
</feature>
<evidence type="ECO:0000313" key="13">
    <source>
        <dbReference type="EMBL" id="MBP2112430.1"/>
    </source>
</evidence>
<feature type="domain" description="Trans-2-enoyl-CoA reductase catalytic" evidence="11">
    <location>
        <begin position="81"/>
        <end position="316"/>
    </location>
</feature>
<dbReference type="Pfam" id="PF12242">
    <property type="entry name" value="Eno-Rase_NADH_b"/>
    <property type="match status" value="1"/>
</dbReference>
<keyword evidence="7 9" id="KW-0275">Fatty acid biosynthesis</keyword>
<keyword evidence="4 9" id="KW-0560">Oxidoreductase</keyword>
<accession>A0ABS4NQU6</accession>
<dbReference type="InterPro" id="IPR024906">
    <property type="entry name" value="Eno_Rdtase_FAD-bd_dom"/>
</dbReference>
<evidence type="ECO:0000313" key="14">
    <source>
        <dbReference type="Proteomes" id="UP000773462"/>
    </source>
</evidence>
<evidence type="ECO:0000259" key="12">
    <source>
        <dbReference type="Pfam" id="PF12242"/>
    </source>
</evidence>
<evidence type="ECO:0000256" key="7">
    <source>
        <dbReference type="ARBA" id="ARBA00023160"/>
    </source>
</evidence>
<dbReference type="InterPro" id="IPR050048">
    <property type="entry name" value="FabV-like_NADH_b"/>
</dbReference>
<dbReference type="Proteomes" id="UP000773462">
    <property type="component" value="Unassembled WGS sequence"/>
</dbReference>
<keyword evidence="14" id="KW-1185">Reference proteome</keyword>
<evidence type="ECO:0000259" key="10">
    <source>
        <dbReference type="Pfam" id="PF07055"/>
    </source>
</evidence>
<dbReference type="InterPro" id="IPR010758">
    <property type="entry name" value="Trans-2-enoyl-CoA_reductase"/>
</dbReference>
<dbReference type="SUPFAM" id="SSF51735">
    <property type="entry name" value="NAD(P)-binding Rossmann-fold domains"/>
    <property type="match status" value="1"/>
</dbReference>
<keyword evidence="5 9" id="KW-0520">NAD</keyword>
<dbReference type="NCBIfam" id="NF043048">
    <property type="entry name" value="EnoyACPredFabV"/>
    <property type="match status" value="1"/>
</dbReference>
<dbReference type="EC" id="1.3.1.44" evidence="9"/>
<feature type="binding site" evidence="9">
    <location>
        <begin position="272"/>
        <end position="274"/>
    </location>
    <ligand>
        <name>NAD(+)</name>
        <dbReference type="ChEBI" id="CHEBI:57540"/>
    </ligand>
</feature>
<comment type="caution">
    <text evidence="9">Lacks conserved residue(s) required for the propagation of feature annotation.</text>
</comment>
<feature type="domain" description="Trans-2-enoyl-CoA reductase-like NAD(P)H binding" evidence="12">
    <location>
        <begin position="2"/>
        <end position="77"/>
    </location>
</feature>